<dbReference type="Pfam" id="PF13671">
    <property type="entry name" value="AAA_33"/>
    <property type="match status" value="1"/>
</dbReference>
<keyword evidence="4 10" id="KW-0808">Transferase</keyword>
<evidence type="ECO:0000256" key="2">
    <source>
        <dbReference type="ARBA" id="ARBA00008420"/>
    </source>
</evidence>
<dbReference type="CDD" id="cd02021">
    <property type="entry name" value="GntK"/>
    <property type="match status" value="1"/>
</dbReference>
<keyword evidence="8" id="KW-0311">Gluconate utilization</keyword>
<comment type="pathway">
    <text evidence="1">Carbohydrate acid metabolism.</text>
</comment>
<dbReference type="AlphaFoldDB" id="A0A1H8JWK6"/>
<dbReference type="GO" id="GO:0046316">
    <property type="term" value="F:gluconokinase activity"/>
    <property type="evidence" value="ECO:0007669"/>
    <property type="project" value="UniProtKB-EC"/>
</dbReference>
<dbReference type="STRING" id="34002.SAMN04489859_101923"/>
<evidence type="ECO:0000256" key="10">
    <source>
        <dbReference type="RuleBase" id="RU363066"/>
    </source>
</evidence>
<dbReference type="Proteomes" id="UP000199054">
    <property type="component" value="Unassembled WGS sequence"/>
</dbReference>
<evidence type="ECO:0000256" key="6">
    <source>
        <dbReference type="ARBA" id="ARBA00022777"/>
    </source>
</evidence>
<accession>A0A1H8JWK6</accession>
<name>A0A1H8JWK6_9RHOB</name>
<organism evidence="11 12">
    <name type="scientific">Paracoccus alcaliphilus</name>
    <dbReference type="NCBI Taxonomy" id="34002"/>
    <lineage>
        <taxon>Bacteria</taxon>
        <taxon>Pseudomonadati</taxon>
        <taxon>Pseudomonadota</taxon>
        <taxon>Alphaproteobacteria</taxon>
        <taxon>Rhodobacterales</taxon>
        <taxon>Paracoccaceae</taxon>
        <taxon>Paracoccus</taxon>
    </lineage>
</organism>
<evidence type="ECO:0000313" key="11">
    <source>
        <dbReference type="EMBL" id="SEN84961.1"/>
    </source>
</evidence>
<evidence type="ECO:0000256" key="8">
    <source>
        <dbReference type="ARBA" id="ARBA00023064"/>
    </source>
</evidence>
<evidence type="ECO:0000256" key="3">
    <source>
        <dbReference type="ARBA" id="ARBA00012054"/>
    </source>
</evidence>
<dbReference type="GO" id="GO:0019521">
    <property type="term" value="P:D-gluconate metabolic process"/>
    <property type="evidence" value="ECO:0007669"/>
    <property type="project" value="UniProtKB-KW"/>
</dbReference>
<dbReference type="PANTHER" id="PTHR43442">
    <property type="entry name" value="GLUCONOKINASE-RELATED"/>
    <property type="match status" value="1"/>
</dbReference>
<evidence type="ECO:0000256" key="4">
    <source>
        <dbReference type="ARBA" id="ARBA00022679"/>
    </source>
</evidence>
<keyword evidence="7 10" id="KW-0067">ATP-binding</keyword>
<dbReference type="SUPFAM" id="SSF52540">
    <property type="entry name" value="P-loop containing nucleoside triphosphate hydrolases"/>
    <property type="match status" value="1"/>
</dbReference>
<sequence length="179" mass="19148">MGGGIRHVVVMGVSGCGKSTVGRALAERLGWQWIEGDQLHPDSNIRKMAAGQPLEDSDRLPWLRRVAAEIGGLQARGIASVTGCSALRRAYRDILRDAAPGVGFLHLHGSRELLAARTGNRPGHFFPAALLESQLATLEPLTPDEDGLRVDLSLPLVDQVDRAIAGLNLRPRPLSPSGT</sequence>
<evidence type="ECO:0000256" key="1">
    <source>
        <dbReference type="ARBA" id="ARBA00004761"/>
    </source>
</evidence>
<dbReference type="InterPro" id="IPR027417">
    <property type="entry name" value="P-loop_NTPase"/>
</dbReference>
<protein>
    <recommendedName>
        <fullName evidence="3 10">Gluconokinase</fullName>
        <ecNumber evidence="3 10">2.7.1.12</ecNumber>
    </recommendedName>
</protein>
<evidence type="ECO:0000256" key="9">
    <source>
        <dbReference type="ARBA" id="ARBA00048090"/>
    </source>
</evidence>
<evidence type="ECO:0000313" key="12">
    <source>
        <dbReference type="Proteomes" id="UP000199054"/>
    </source>
</evidence>
<evidence type="ECO:0000256" key="5">
    <source>
        <dbReference type="ARBA" id="ARBA00022741"/>
    </source>
</evidence>
<dbReference type="PANTHER" id="PTHR43442:SF3">
    <property type="entry name" value="GLUCONOKINASE-RELATED"/>
    <property type="match status" value="1"/>
</dbReference>
<dbReference type="Gene3D" id="3.40.50.300">
    <property type="entry name" value="P-loop containing nucleotide triphosphate hydrolases"/>
    <property type="match status" value="1"/>
</dbReference>
<dbReference type="GO" id="GO:0005524">
    <property type="term" value="F:ATP binding"/>
    <property type="evidence" value="ECO:0007669"/>
    <property type="project" value="UniProtKB-KW"/>
</dbReference>
<dbReference type="FunFam" id="3.40.50.300:FF:000522">
    <property type="entry name" value="Gluconokinase"/>
    <property type="match status" value="1"/>
</dbReference>
<comment type="catalytic activity">
    <reaction evidence="9 10">
        <text>D-gluconate + ATP = 6-phospho-D-gluconate + ADP + H(+)</text>
        <dbReference type="Rhea" id="RHEA:19433"/>
        <dbReference type="ChEBI" id="CHEBI:15378"/>
        <dbReference type="ChEBI" id="CHEBI:18391"/>
        <dbReference type="ChEBI" id="CHEBI:30616"/>
        <dbReference type="ChEBI" id="CHEBI:58759"/>
        <dbReference type="ChEBI" id="CHEBI:456216"/>
        <dbReference type="EC" id="2.7.1.12"/>
    </reaction>
</comment>
<dbReference type="EMBL" id="FODE01000019">
    <property type="protein sequence ID" value="SEN84961.1"/>
    <property type="molecule type" value="Genomic_DNA"/>
</dbReference>
<evidence type="ECO:0000256" key="7">
    <source>
        <dbReference type="ARBA" id="ARBA00022840"/>
    </source>
</evidence>
<keyword evidence="5 10" id="KW-0547">Nucleotide-binding</keyword>
<dbReference type="NCBIfam" id="TIGR01313">
    <property type="entry name" value="therm_gnt_kin"/>
    <property type="match status" value="1"/>
</dbReference>
<dbReference type="InterPro" id="IPR006001">
    <property type="entry name" value="Therm_gnt_kin"/>
</dbReference>
<keyword evidence="12" id="KW-1185">Reference proteome</keyword>
<gene>
    <name evidence="11" type="ORF">SAMN04489859_101923</name>
</gene>
<dbReference type="GO" id="GO:0005737">
    <property type="term" value="C:cytoplasm"/>
    <property type="evidence" value="ECO:0007669"/>
    <property type="project" value="TreeGrafter"/>
</dbReference>
<comment type="similarity">
    <text evidence="2 10">Belongs to the gluconokinase GntK/GntV family.</text>
</comment>
<reference evidence="11 12" key="1">
    <citation type="submission" date="2016-10" db="EMBL/GenBank/DDBJ databases">
        <authorList>
            <person name="de Groot N.N."/>
        </authorList>
    </citation>
    <scope>NUCLEOTIDE SEQUENCE [LARGE SCALE GENOMIC DNA]</scope>
    <source>
        <strain evidence="11 12">DSM 8512</strain>
    </source>
</reference>
<proteinExistence type="inferred from homology"/>
<keyword evidence="6 10" id="KW-0418">Kinase</keyword>
<dbReference type="EC" id="2.7.1.12" evidence="3 10"/>